<dbReference type="AlphaFoldDB" id="A0A2I1HGS2"/>
<gene>
    <name evidence="3" type="ORF">RhiirA4_479675</name>
</gene>
<dbReference type="VEuPathDB" id="FungiDB:RhiirA1_470192"/>
<evidence type="ECO:0000256" key="1">
    <source>
        <dbReference type="SAM" id="MobiDB-lite"/>
    </source>
</evidence>
<evidence type="ECO:0000313" key="4">
    <source>
        <dbReference type="Proteomes" id="UP000234323"/>
    </source>
</evidence>
<protein>
    <recommendedName>
        <fullName evidence="2">DUF8211 domain-containing protein</fullName>
    </recommendedName>
</protein>
<dbReference type="VEuPathDB" id="FungiDB:FUN_017624"/>
<dbReference type="EMBL" id="LLXI01002835">
    <property type="protein sequence ID" value="PKY58076.1"/>
    <property type="molecule type" value="Genomic_DNA"/>
</dbReference>
<comment type="caution">
    <text evidence="3">The sequence shown here is derived from an EMBL/GenBank/DDBJ whole genome shotgun (WGS) entry which is preliminary data.</text>
</comment>
<dbReference type="VEuPathDB" id="FungiDB:RhiirFUN_008089"/>
<evidence type="ECO:0000259" key="2">
    <source>
        <dbReference type="Pfam" id="PF26638"/>
    </source>
</evidence>
<feature type="domain" description="DUF8211" evidence="2">
    <location>
        <begin position="2"/>
        <end position="117"/>
    </location>
</feature>
<dbReference type="Pfam" id="PF26638">
    <property type="entry name" value="DUF8211"/>
    <property type="match status" value="1"/>
</dbReference>
<accession>A0A2I1HGS2</accession>
<keyword evidence="4" id="KW-1185">Reference proteome</keyword>
<feature type="region of interest" description="Disordered" evidence="1">
    <location>
        <begin position="332"/>
        <end position="366"/>
    </location>
</feature>
<feature type="compositionally biased region" description="Basic and acidic residues" evidence="1">
    <location>
        <begin position="337"/>
        <end position="357"/>
    </location>
</feature>
<organism evidence="3 4">
    <name type="scientific">Rhizophagus irregularis</name>
    <dbReference type="NCBI Taxonomy" id="588596"/>
    <lineage>
        <taxon>Eukaryota</taxon>
        <taxon>Fungi</taxon>
        <taxon>Fungi incertae sedis</taxon>
        <taxon>Mucoromycota</taxon>
        <taxon>Glomeromycotina</taxon>
        <taxon>Glomeromycetes</taxon>
        <taxon>Glomerales</taxon>
        <taxon>Glomeraceae</taxon>
        <taxon>Rhizophagus</taxon>
    </lineage>
</organism>
<evidence type="ECO:0000313" key="3">
    <source>
        <dbReference type="EMBL" id="PKY58076.1"/>
    </source>
</evidence>
<sequence length="391" mass="45261">MGISYNSRYIVYNSINKVKPGRTHMYNKLMNNFQHTSSPNLRTAARQKQRFERSCRRVLKEQVIKPGAISNVSSKLAAAKKCNFLFLPSQKITRPVKHLHYKNVNTVPSQKDYNFTIPHYFPKEKQKRTNRILPSTSTQDEFDVLTPTPETDDIYSVTPYNPIPDMFIPVKYQDIIPPDPIYDDFGSFIFPGSREWFTFMYQLDLRTRDKRAAKAEEARMAKRYAELEAESNAQDETRKKALALYHGTSPKHVDLRHQTTSVLTAWCNEFHTNLSNPRTLPVPKKKKQKKKQSLKTEIDSFLINFPGVITMAEFQNFNSRTLVRNHLGELIPMHPYTSDDTKELESRPLKRDVDHNSNIHSYQDISKRSRLDSTLASDSEQAGLSNSIKTI</sequence>
<proteinExistence type="predicted"/>
<name>A0A2I1HGS2_9GLOM</name>
<dbReference type="InterPro" id="IPR058524">
    <property type="entry name" value="DUF8211"/>
</dbReference>
<reference evidence="3 4" key="1">
    <citation type="submission" date="2015-10" db="EMBL/GenBank/DDBJ databases">
        <title>Genome analyses suggest a sexual origin of heterokaryosis in a supposedly ancient asexual fungus.</title>
        <authorList>
            <person name="Ropars J."/>
            <person name="Sedzielewska K."/>
            <person name="Noel J."/>
            <person name="Charron P."/>
            <person name="Farinelli L."/>
            <person name="Marton T."/>
            <person name="Kruger M."/>
            <person name="Pelin A."/>
            <person name="Brachmann A."/>
            <person name="Corradi N."/>
        </authorList>
    </citation>
    <scope>NUCLEOTIDE SEQUENCE [LARGE SCALE GENOMIC DNA]</scope>
    <source>
        <strain evidence="3 4">A4</strain>
    </source>
</reference>
<dbReference type="Proteomes" id="UP000234323">
    <property type="component" value="Unassembled WGS sequence"/>
</dbReference>